<dbReference type="Pfam" id="PF25043">
    <property type="entry name" value="DUF7788"/>
    <property type="match status" value="1"/>
</dbReference>
<comment type="caution">
    <text evidence="3">The sequence shown here is derived from an EMBL/GenBank/DDBJ whole genome shotgun (WGS) entry which is preliminary data.</text>
</comment>
<accession>A0ABD3REL1</accession>
<name>A0ABD3REL1_9STRA</name>
<dbReference type="AlphaFoldDB" id="A0ABD3REL1"/>
<dbReference type="PANTHER" id="PTHR31373:SF27">
    <property type="entry name" value="TROVE DOMAIN-CONTAINING PROTEIN"/>
    <property type="match status" value="1"/>
</dbReference>
<evidence type="ECO:0000313" key="4">
    <source>
        <dbReference type="Proteomes" id="UP001530377"/>
    </source>
</evidence>
<proteinExistence type="predicted"/>
<organism evidence="3 4">
    <name type="scientific">Cyclostephanos tholiformis</name>
    <dbReference type="NCBI Taxonomy" id="382380"/>
    <lineage>
        <taxon>Eukaryota</taxon>
        <taxon>Sar</taxon>
        <taxon>Stramenopiles</taxon>
        <taxon>Ochrophyta</taxon>
        <taxon>Bacillariophyta</taxon>
        <taxon>Coscinodiscophyceae</taxon>
        <taxon>Thalassiosirophycidae</taxon>
        <taxon>Stephanodiscales</taxon>
        <taxon>Stephanodiscaceae</taxon>
        <taxon>Cyclostephanos</taxon>
    </lineage>
</organism>
<protein>
    <recommendedName>
        <fullName evidence="2">DUF7788 domain-containing protein</fullName>
    </recommendedName>
</protein>
<evidence type="ECO:0000256" key="1">
    <source>
        <dbReference type="SAM" id="MobiDB-lite"/>
    </source>
</evidence>
<feature type="region of interest" description="Disordered" evidence="1">
    <location>
        <begin position="1"/>
        <end position="20"/>
    </location>
</feature>
<sequence length="107" mass="12111">MRFDEGSGSHRATPWETAHESSVRRWLDAGYPSAPRILYWNERPAKSVPVTKTEEGVMMLSGFSSSLLEAFVAGNMDKFSPILKMIELLGKECYLRLRLSARRTGMD</sequence>
<evidence type="ECO:0000313" key="3">
    <source>
        <dbReference type="EMBL" id="KAL3811414.1"/>
    </source>
</evidence>
<keyword evidence="4" id="KW-1185">Reference proteome</keyword>
<dbReference type="InterPro" id="IPR011205">
    <property type="entry name" value="UCP015417_vWA"/>
</dbReference>
<gene>
    <name evidence="3" type="ORF">ACHAXA_005315</name>
</gene>
<dbReference type="InterPro" id="IPR056690">
    <property type="entry name" value="DUF7788"/>
</dbReference>
<dbReference type="EMBL" id="JALLPB020000263">
    <property type="protein sequence ID" value="KAL3811414.1"/>
    <property type="molecule type" value="Genomic_DNA"/>
</dbReference>
<dbReference type="Proteomes" id="UP001530377">
    <property type="component" value="Unassembled WGS sequence"/>
</dbReference>
<feature type="domain" description="DUF7788" evidence="2">
    <location>
        <begin position="1"/>
        <end position="75"/>
    </location>
</feature>
<reference evidence="3 4" key="1">
    <citation type="submission" date="2024-10" db="EMBL/GenBank/DDBJ databases">
        <title>Updated reference genomes for cyclostephanoid diatoms.</title>
        <authorList>
            <person name="Roberts W.R."/>
            <person name="Alverson A.J."/>
        </authorList>
    </citation>
    <scope>NUCLEOTIDE SEQUENCE [LARGE SCALE GENOMIC DNA]</scope>
    <source>
        <strain evidence="3 4">AJA228-03</strain>
    </source>
</reference>
<dbReference type="PANTHER" id="PTHR31373">
    <property type="entry name" value="OS06G0652100 PROTEIN"/>
    <property type="match status" value="1"/>
</dbReference>
<evidence type="ECO:0000259" key="2">
    <source>
        <dbReference type="Pfam" id="PF25043"/>
    </source>
</evidence>